<feature type="compositionally biased region" description="Basic and acidic residues" evidence="1">
    <location>
        <begin position="159"/>
        <end position="175"/>
    </location>
</feature>
<reference evidence="2 3" key="1">
    <citation type="journal article" date="2019" name="Sci. Rep.">
        <title>Orb-weaving spider Araneus ventricosus genome elucidates the spidroin gene catalogue.</title>
        <authorList>
            <person name="Kono N."/>
            <person name="Nakamura H."/>
            <person name="Ohtoshi R."/>
            <person name="Moran D.A.P."/>
            <person name="Shinohara A."/>
            <person name="Yoshida Y."/>
            <person name="Fujiwara M."/>
            <person name="Mori M."/>
            <person name="Tomita M."/>
            <person name="Arakawa K."/>
        </authorList>
    </citation>
    <scope>NUCLEOTIDE SEQUENCE [LARGE SCALE GENOMIC DNA]</scope>
</reference>
<accession>A0A4Y2X7B6</accession>
<protein>
    <recommendedName>
        <fullName evidence="4">DUF4817 domain-containing protein</fullName>
    </recommendedName>
</protein>
<dbReference type="Proteomes" id="UP000499080">
    <property type="component" value="Unassembled WGS sequence"/>
</dbReference>
<sequence length="211" mass="24208">MPHTKEERIDIILLTGSGTTRHLARTFNARADNPCHRGKIYHEIQKDRFRRRCKQIWKTKDGTRRRHVNTGASRSGRPKTAPDEGTSTQVLAAMARSPTKGTRRLSAQMGINQSSVLRNLRGYKWHPYKLQILQHLTEDDPDRRVEFYVNSFLRYEKNEKRPSGKDSVRGQRGPDSEPDSTEDTKSMLAWCLLNLTSSIKCTLNGTVQKFG</sequence>
<comment type="caution">
    <text evidence="2">The sequence shown here is derived from an EMBL/GenBank/DDBJ whole genome shotgun (WGS) entry which is preliminary data.</text>
</comment>
<dbReference type="OrthoDB" id="8117402at2759"/>
<evidence type="ECO:0000313" key="3">
    <source>
        <dbReference type="Proteomes" id="UP000499080"/>
    </source>
</evidence>
<evidence type="ECO:0008006" key="4">
    <source>
        <dbReference type="Google" id="ProtNLM"/>
    </source>
</evidence>
<dbReference type="EMBL" id="BGPR01070661">
    <property type="protein sequence ID" value="GBO44057.1"/>
    <property type="molecule type" value="Genomic_DNA"/>
</dbReference>
<dbReference type="AlphaFoldDB" id="A0A4Y2X7B6"/>
<organism evidence="2 3">
    <name type="scientific">Araneus ventricosus</name>
    <name type="common">Orbweaver spider</name>
    <name type="synonym">Epeira ventricosa</name>
    <dbReference type="NCBI Taxonomy" id="182803"/>
    <lineage>
        <taxon>Eukaryota</taxon>
        <taxon>Metazoa</taxon>
        <taxon>Ecdysozoa</taxon>
        <taxon>Arthropoda</taxon>
        <taxon>Chelicerata</taxon>
        <taxon>Arachnida</taxon>
        <taxon>Araneae</taxon>
        <taxon>Araneomorphae</taxon>
        <taxon>Entelegynae</taxon>
        <taxon>Araneoidea</taxon>
        <taxon>Araneidae</taxon>
        <taxon>Araneus</taxon>
    </lineage>
</organism>
<name>A0A4Y2X7B6_ARAVE</name>
<feature type="region of interest" description="Disordered" evidence="1">
    <location>
        <begin position="159"/>
        <end position="182"/>
    </location>
</feature>
<feature type="region of interest" description="Disordered" evidence="1">
    <location>
        <begin position="61"/>
        <end position="86"/>
    </location>
</feature>
<keyword evidence="3" id="KW-1185">Reference proteome</keyword>
<proteinExistence type="predicted"/>
<dbReference type="PANTHER" id="PTHR47326">
    <property type="entry name" value="TRANSPOSABLE ELEMENT TC3 TRANSPOSASE-LIKE PROTEIN"/>
    <property type="match status" value="1"/>
</dbReference>
<evidence type="ECO:0000256" key="1">
    <source>
        <dbReference type="SAM" id="MobiDB-lite"/>
    </source>
</evidence>
<dbReference type="PANTHER" id="PTHR47326:SF1">
    <property type="entry name" value="HTH PSQ-TYPE DOMAIN-CONTAINING PROTEIN"/>
    <property type="match status" value="1"/>
</dbReference>
<evidence type="ECO:0000313" key="2">
    <source>
        <dbReference type="EMBL" id="GBO44057.1"/>
    </source>
</evidence>
<gene>
    <name evidence="2" type="ORF">AVEN_237026_1</name>
</gene>